<proteinExistence type="predicted"/>
<dbReference type="KEGG" id="psul:AU252_01475"/>
<accession>A0A0U3P3T8</accession>
<name>A0A0U3P3T8_9MICC</name>
<sequence length="74" mass="8346">MRDVAADKLEKASLDRLNLNQLQIEDPGQRLAEGSLTLARPDPCVFRLHVLSRISTRSQKSCLGRQISLRQSPF</sequence>
<protein>
    <submittedName>
        <fullName evidence="1">Uncharacterized protein</fullName>
    </submittedName>
</protein>
<gene>
    <name evidence="1" type="ORF">AU252_01475</name>
</gene>
<dbReference type="Proteomes" id="UP000065151">
    <property type="component" value="Chromosome"/>
</dbReference>
<dbReference type="AlphaFoldDB" id="A0A0U3P3T8"/>
<organism evidence="1">
    <name type="scientific">Pseudarthrobacter sulfonivorans</name>
    <dbReference type="NCBI Taxonomy" id="121292"/>
    <lineage>
        <taxon>Bacteria</taxon>
        <taxon>Bacillati</taxon>
        <taxon>Actinomycetota</taxon>
        <taxon>Actinomycetes</taxon>
        <taxon>Micrococcales</taxon>
        <taxon>Micrococcaceae</taxon>
        <taxon>Pseudarthrobacter</taxon>
    </lineage>
</organism>
<reference evidence="1 2" key="1">
    <citation type="submission" date="2015-12" db="EMBL/GenBank/DDBJ databases">
        <authorList>
            <person name="Shamseldin A."/>
            <person name="Moawad H."/>
            <person name="Abd El-Rahim W.M."/>
            <person name="Sadowsky M.J."/>
        </authorList>
    </citation>
    <scope>NUCLEOTIDE SEQUENCE [LARGE SCALE GENOMIC DNA]</scope>
    <source>
        <strain evidence="1 2">Ar51</strain>
    </source>
</reference>
<dbReference type="EMBL" id="CP013747">
    <property type="protein sequence ID" value="ALV40000.1"/>
    <property type="molecule type" value="Genomic_DNA"/>
</dbReference>
<dbReference type="STRING" id="121292.AU252_01475"/>
<evidence type="ECO:0000313" key="1">
    <source>
        <dbReference type="EMBL" id="ALV40000.1"/>
    </source>
</evidence>
<evidence type="ECO:0000313" key="2">
    <source>
        <dbReference type="Proteomes" id="UP000065151"/>
    </source>
</evidence>